<protein>
    <recommendedName>
        <fullName evidence="4">Apple domain-containing protein</fullName>
    </recommendedName>
</protein>
<evidence type="ECO:0000256" key="2">
    <source>
        <dbReference type="ARBA" id="ARBA00023157"/>
    </source>
</evidence>
<evidence type="ECO:0000313" key="5">
    <source>
        <dbReference type="EMBL" id="KAF9689603.1"/>
    </source>
</evidence>
<dbReference type="Pfam" id="PF00954">
    <property type="entry name" value="S_locus_glycop"/>
    <property type="match status" value="1"/>
</dbReference>
<dbReference type="PANTHER" id="PTHR32444:SF247">
    <property type="entry name" value="OS01G0958200 PROTEIN"/>
    <property type="match status" value="1"/>
</dbReference>
<comment type="caution">
    <text evidence="5">The sequence shown here is derived from an EMBL/GenBank/DDBJ whole genome shotgun (WGS) entry which is preliminary data.</text>
</comment>
<keyword evidence="3" id="KW-1133">Transmembrane helix</keyword>
<evidence type="ECO:0000313" key="6">
    <source>
        <dbReference type="Proteomes" id="UP000657918"/>
    </source>
</evidence>
<keyword evidence="2" id="KW-1015">Disulfide bond</keyword>
<dbReference type="Gene3D" id="1.10.510.10">
    <property type="entry name" value="Transferase(Phosphotransferase) domain 1"/>
    <property type="match status" value="1"/>
</dbReference>
<dbReference type="InterPro" id="IPR000858">
    <property type="entry name" value="S_locus_glycoprot_dom"/>
</dbReference>
<dbReference type="GO" id="GO:0048544">
    <property type="term" value="P:recognition of pollen"/>
    <property type="evidence" value="ECO:0007669"/>
    <property type="project" value="InterPro"/>
</dbReference>
<dbReference type="EMBL" id="JADGMS010000001">
    <property type="protein sequence ID" value="KAF9689603.1"/>
    <property type="molecule type" value="Genomic_DNA"/>
</dbReference>
<dbReference type="Proteomes" id="UP000657918">
    <property type="component" value="Unassembled WGS sequence"/>
</dbReference>
<dbReference type="PANTHER" id="PTHR32444">
    <property type="entry name" value="BULB-TYPE LECTIN DOMAIN-CONTAINING PROTEIN"/>
    <property type="match status" value="1"/>
</dbReference>
<proteinExistence type="predicted"/>
<keyword evidence="6" id="KW-1185">Reference proteome</keyword>
<organism evidence="5 6">
    <name type="scientific">Salix dunnii</name>
    <dbReference type="NCBI Taxonomy" id="1413687"/>
    <lineage>
        <taxon>Eukaryota</taxon>
        <taxon>Viridiplantae</taxon>
        <taxon>Streptophyta</taxon>
        <taxon>Embryophyta</taxon>
        <taxon>Tracheophyta</taxon>
        <taxon>Spermatophyta</taxon>
        <taxon>Magnoliopsida</taxon>
        <taxon>eudicotyledons</taxon>
        <taxon>Gunneridae</taxon>
        <taxon>Pentapetalae</taxon>
        <taxon>rosids</taxon>
        <taxon>fabids</taxon>
        <taxon>Malpighiales</taxon>
        <taxon>Salicaceae</taxon>
        <taxon>Saliceae</taxon>
        <taxon>Salix</taxon>
    </lineage>
</organism>
<evidence type="ECO:0000256" key="1">
    <source>
        <dbReference type="ARBA" id="ARBA00022729"/>
    </source>
</evidence>
<gene>
    <name evidence="5" type="ORF">SADUNF_Sadunf01G0109500</name>
</gene>
<keyword evidence="3" id="KW-0472">Membrane</keyword>
<name>A0A835NB25_9ROSI</name>
<feature type="transmembrane region" description="Helical" evidence="3">
    <location>
        <begin position="192"/>
        <end position="213"/>
    </location>
</feature>
<accession>A0A835NB25</accession>
<dbReference type="Pfam" id="PF11883">
    <property type="entry name" value="DUF3403"/>
    <property type="match status" value="1"/>
</dbReference>
<dbReference type="Pfam" id="PF08276">
    <property type="entry name" value="PAN_2"/>
    <property type="match status" value="1"/>
</dbReference>
<dbReference type="PROSITE" id="PS50948">
    <property type="entry name" value="PAN"/>
    <property type="match status" value="1"/>
</dbReference>
<dbReference type="AlphaFoldDB" id="A0A835NB25"/>
<feature type="domain" description="Apple" evidence="4">
    <location>
        <begin position="87"/>
        <end position="172"/>
    </location>
</feature>
<reference evidence="5 6" key="1">
    <citation type="submission" date="2020-10" db="EMBL/GenBank/DDBJ databases">
        <title>Plant Genome Project.</title>
        <authorList>
            <person name="Zhang R.-G."/>
        </authorList>
    </citation>
    <scope>NUCLEOTIDE SEQUENCE [LARGE SCALE GENOMIC DNA]</scope>
    <source>
        <strain evidence="5">FAFU-HL-1</strain>
        <tissue evidence="5">Leaf</tissue>
    </source>
</reference>
<dbReference type="SMART" id="SM00473">
    <property type="entry name" value="PAN_AP"/>
    <property type="match status" value="1"/>
</dbReference>
<evidence type="ECO:0000256" key="3">
    <source>
        <dbReference type="SAM" id="Phobius"/>
    </source>
</evidence>
<evidence type="ECO:0000259" key="4">
    <source>
        <dbReference type="PROSITE" id="PS50948"/>
    </source>
</evidence>
<keyword evidence="1" id="KW-0732">Signal</keyword>
<sequence>MSNTSILSRFVMDTSGKMMQWLWLAGSSQWFLYWSQPTDQADVYAFCGAFGVFNESTTSPCNCIKGFKPFRQNDWSSGCVRESPLQCQKKEGNGRKDEFLKMSNLTLPTNSKTHESANATRCELDCLGSCSCTAFAYNNSGCFVWEGDLVNLQQIVEGGVRQAGADIYIKLAAAEFQVENGAGRGNKRRIRAILAVVIPVTFITFGLFIYCCYLRRRKLPHKGEEDTSENLLLFDFDTDPNSTNSLSNSVDNRRKNVELPLFSYESVSAVTEQFSHKLGEGGFGPVYKAWKSWNSRRALDMMDPVLGNPPSTSVLLRHINIGLLCVQESPTDRPTMSDVFSMIVNENAPLPAPKQPAFATGRNTGDTSSSMSSAGLHSVNNLTVTMIDAR</sequence>
<dbReference type="GO" id="GO:0004674">
    <property type="term" value="F:protein serine/threonine kinase activity"/>
    <property type="evidence" value="ECO:0007669"/>
    <property type="project" value="InterPro"/>
</dbReference>
<keyword evidence="3" id="KW-0812">Transmembrane</keyword>
<dbReference type="InterPro" id="IPR003609">
    <property type="entry name" value="Pan_app"/>
</dbReference>
<dbReference type="OrthoDB" id="836927at2759"/>
<dbReference type="InterPro" id="IPR021820">
    <property type="entry name" value="S-locus_recpt_kinase_C"/>
</dbReference>
<dbReference type="CDD" id="cd01098">
    <property type="entry name" value="PAN_AP_plant"/>
    <property type="match status" value="1"/>
</dbReference>